<dbReference type="Gene3D" id="2.30.40.10">
    <property type="entry name" value="Urease, subunit C, domain 1"/>
    <property type="match status" value="1"/>
</dbReference>
<dbReference type="InterPro" id="IPR032466">
    <property type="entry name" value="Metal_Hydrolase"/>
</dbReference>
<keyword evidence="2" id="KW-0378">Hydrolase</keyword>
<dbReference type="CDD" id="cd01299">
    <property type="entry name" value="Met_dep_hydrolase_A"/>
    <property type="match status" value="1"/>
</dbReference>
<gene>
    <name evidence="2" type="ORF">HMPREF0731_4763</name>
</gene>
<dbReference type="Pfam" id="PF01979">
    <property type="entry name" value="Amidohydro_1"/>
    <property type="match status" value="1"/>
</dbReference>
<proteinExistence type="predicted"/>
<dbReference type="InterPro" id="IPR051781">
    <property type="entry name" value="Metallo-dep_Hydrolase"/>
</dbReference>
<keyword evidence="3" id="KW-1185">Reference proteome</keyword>
<organism evidence="2 3">
    <name type="scientific">Pseudoroseomonas cervicalis ATCC 49957</name>
    <dbReference type="NCBI Taxonomy" id="525371"/>
    <lineage>
        <taxon>Bacteria</taxon>
        <taxon>Pseudomonadati</taxon>
        <taxon>Pseudomonadota</taxon>
        <taxon>Alphaproteobacteria</taxon>
        <taxon>Acetobacterales</taxon>
        <taxon>Roseomonadaceae</taxon>
        <taxon>Roseomonas</taxon>
    </lineage>
</organism>
<sequence length="424" mass="44738">MRASSPALRGRQEVGMTSYLFTGGPVLDPRQGVLREGLEVLVEGGRIREVSDTPIRGSSAERVELRGRTLMPGLIDAHVHVIASQVDLAANAMQPSSLATLRAAKVMRGMLRRGFTTVRDVGGADAGLAQAVEEGLVDSPRLVVCGKALSQTGGHADLRPRFDDRPTMFAERVGSLGRVCDGVDAVRQAARQELRAGAQFIKVMANGGVASPADPIHALGYSREELVAIVEEAANFGTYVSAHLYTDAAIRRAVECGIHSLEHCNMITAATAGFAAEKGAVAVPTLVTYEALAREGATLGLKPDSVAKIETVRRSGLESLSIMREAGLAMAYGSDLLGAMHQYQLLEFELRGRVLPAAEVIASATTVAAKLCGLEGEVGEIIPGASADLLVVEGDPLRDLGLLYREDGALKAILRAGSFVHRAD</sequence>
<dbReference type="Proteomes" id="UP000005324">
    <property type="component" value="Unassembled WGS sequence"/>
</dbReference>
<dbReference type="HOGENOM" id="CLU_023620_2_0_5"/>
<comment type="caution">
    <text evidence="2">The sequence shown here is derived from an EMBL/GenBank/DDBJ whole genome shotgun (WGS) entry which is preliminary data.</text>
</comment>
<feature type="domain" description="Amidohydrolase-related" evidence="1">
    <location>
        <begin position="69"/>
        <end position="399"/>
    </location>
</feature>
<dbReference type="InterPro" id="IPR057744">
    <property type="entry name" value="OTAase-like"/>
</dbReference>
<dbReference type="GO" id="GO:0016810">
    <property type="term" value="F:hydrolase activity, acting on carbon-nitrogen (but not peptide) bonds"/>
    <property type="evidence" value="ECO:0007669"/>
    <property type="project" value="InterPro"/>
</dbReference>
<dbReference type="GO" id="GO:0102009">
    <property type="term" value="F:proline dipeptidase activity"/>
    <property type="evidence" value="ECO:0007669"/>
    <property type="project" value="UniProtKB-EC"/>
</dbReference>
<reference evidence="2 3" key="1">
    <citation type="submission" date="2010-04" db="EMBL/GenBank/DDBJ databases">
        <authorList>
            <person name="Qin X."/>
            <person name="Bachman B."/>
            <person name="Battles P."/>
            <person name="Bell A."/>
            <person name="Bess C."/>
            <person name="Bickham C."/>
            <person name="Chaboub L."/>
            <person name="Chen D."/>
            <person name="Coyle M."/>
            <person name="Deiros D.R."/>
            <person name="Dinh H."/>
            <person name="Forbes L."/>
            <person name="Fowler G."/>
            <person name="Francisco L."/>
            <person name="Fu Q."/>
            <person name="Gubbala S."/>
            <person name="Hale W."/>
            <person name="Han Y."/>
            <person name="Hemphill L."/>
            <person name="Highlander S.K."/>
            <person name="Hirani K."/>
            <person name="Hogues M."/>
            <person name="Jackson L."/>
            <person name="Jakkamsetti A."/>
            <person name="Javaid M."/>
            <person name="Jiang H."/>
            <person name="Korchina V."/>
            <person name="Kovar C."/>
            <person name="Lara F."/>
            <person name="Lee S."/>
            <person name="Mata R."/>
            <person name="Mathew T."/>
            <person name="Moen C."/>
            <person name="Morales K."/>
            <person name="Munidasa M."/>
            <person name="Nazareth L."/>
            <person name="Ngo R."/>
            <person name="Nguyen L."/>
            <person name="Okwuonu G."/>
            <person name="Ongeri F."/>
            <person name="Patil S."/>
            <person name="Petrosino J."/>
            <person name="Pham C."/>
            <person name="Pham P."/>
            <person name="Pu L.-L."/>
            <person name="Puazo M."/>
            <person name="Raj R."/>
            <person name="Reid J."/>
            <person name="Rouhana J."/>
            <person name="Saada N."/>
            <person name="Shang Y."/>
            <person name="Simmons D."/>
            <person name="Thornton R."/>
            <person name="Warren J."/>
            <person name="Weissenberger G."/>
            <person name="Zhang J."/>
            <person name="Zhang L."/>
            <person name="Zhou C."/>
            <person name="Zhu D."/>
            <person name="Muzny D."/>
            <person name="Worley K."/>
            <person name="Gibbs R."/>
        </authorList>
    </citation>
    <scope>NUCLEOTIDE SEQUENCE [LARGE SCALE GENOMIC DNA]</scope>
    <source>
        <strain evidence="2 3">ATCC 49957</strain>
    </source>
</reference>
<keyword evidence="2" id="KW-0645">Protease</keyword>
<evidence type="ECO:0000313" key="3">
    <source>
        <dbReference type="Proteomes" id="UP000005324"/>
    </source>
</evidence>
<dbReference type="InterPro" id="IPR011059">
    <property type="entry name" value="Metal-dep_hydrolase_composite"/>
</dbReference>
<dbReference type="SUPFAM" id="SSF51556">
    <property type="entry name" value="Metallo-dependent hydrolases"/>
    <property type="match status" value="1"/>
</dbReference>
<dbReference type="EMBL" id="ADVL01001008">
    <property type="protein sequence ID" value="EFH09018.1"/>
    <property type="molecule type" value="Genomic_DNA"/>
</dbReference>
<name>D5RUK1_9PROT</name>
<dbReference type="EC" id="3.4.13.9" evidence="2"/>
<protein>
    <submittedName>
        <fullName evidence="2">Amidohydrolase family protein</fullName>
        <ecNumber evidence="2">3.4.13.9</ecNumber>
    </submittedName>
</protein>
<keyword evidence="2" id="KW-0224">Dipeptidase</keyword>
<dbReference type="AlphaFoldDB" id="D5RUK1"/>
<dbReference type="SUPFAM" id="SSF51338">
    <property type="entry name" value="Composite domain of metallo-dependent hydrolases"/>
    <property type="match status" value="2"/>
</dbReference>
<evidence type="ECO:0000313" key="2">
    <source>
        <dbReference type="EMBL" id="EFH09018.1"/>
    </source>
</evidence>
<evidence type="ECO:0000259" key="1">
    <source>
        <dbReference type="Pfam" id="PF01979"/>
    </source>
</evidence>
<accession>D5RUK1</accession>
<dbReference type="PANTHER" id="PTHR43135:SF3">
    <property type="entry name" value="ALPHA-D-RIBOSE 1-METHYLPHOSPHONATE 5-TRIPHOSPHATE DIPHOSPHATASE"/>
    <property type="match status" value="1"/>
</dbReference>
<dbReference type="Gene3D" id="3.20.20.140">
    <property type="entry name" value="Metal-dependent hydrolases"/>
    <property type="match status" value="1"/>
</dbReference>
<dbReference type="InterPro" id="IPR006680">
    <property type="entry name" value="Amidohydro-rel"/>
</dbReference>
<dbReference type="PANTHER" id="PTHR43135">
    <property type="entry name" value="ALPHA-D-RIBOSE 1-METHYLPHOSPHONATE 5-TRIPHOSPHATE DIPHOSPHATASE"/>
    <property type="match status" value="1"/>
</dbReference>